<dbReference type="SMART" id="SM00345">
    <property type="entry name" value="HTH_GNTR"/>
    <property type="match status" value="1"/>
</dbReference>
<dbReference type="AlphaFoldDB" id="A0A2U1FBE8"/>
<comment type="caution">
    <text evidence="5">The sequence shown here is derived from an EMBL/GenBank/DDBJ whole genome shotgun (WGS) entry which is preliminary data.</text>
</comment>
<keyword evidence="2" id="KW-0238">DNA-binding</keyword>
<dbReference type="SUPFAM" id="SSF46785">
    <property type="entry name" value="Winged helix' DNA-binding domain"/>
    <property type="match status" value="1"/>
</dbReference>
<proteinExistence type="predicted"/>
<dbReference type="GO" id="GO:0003677">
    <property type="term" value="F:DNA binding"/>
    <property type="evidence" value="ECO:0007669"/>
    <property type="project" value="UniProtKB-KW"/>
</dbReference>
<evidence type="ECO:0000256" key="1">
    <source>
        <dbReference type="ARBA" id="ARBA00023015"/>
    </source>
</evidence>
<dbReference type="OrthoDB" id="362473at2"/>
<dbReference type="RefSeq" id="WP_116679474.1">
    <property type="nucleotide sequence ID" value="NZ_JBGXZY010000105.1"/>
</dbReference>
<keyword evidence="6" id="KW-1185">Reference proteome</keyword>
<evidence type="ECO:0000313" key="5">
    <source>
        <dbReference type="EMBL" id="PVZ09310.1"/>
    </source>
</evidence>
<dbReference type="PANTHER" id="PTHR38445">
    <property type="entry name" value="HTH-TYPE TRANSCRIPTIONAL REPRESSOR YTRA"/>
    <property type="match status" value="1"/>
</dbReference>
<accession>A0A2U1FBE8</accession>
<dbReference type="InterPro" id="IPR036388">
    <property type="entry name" value="WH-like_DNA-bd_sf"/>
</dbReference>
<dbReference type="Proteomes" id="UP000245462">
    <property type="component" value="Unassembled WGS sequence"/>
</dbReference>
<gene>
    <name evidence="5" type="ORF">C7382_10952</name>
</gene>
<dbReference type="Gene3D" id="1.10.287.100">
    <property type="match status" value="1"/>
</dbReference>
<feature type="domain" description="HTH gntR-type" evidence="4">
    <location>
        <begin position="8"/>
        <end position="76"/>
    </location>
</feature>
<dbReference type="EMBL" id="QEKY01000009">
    <property type="protein sequence ID" value="PVZ09310.1"/>
    <property type="molecule type" value="Genomic_DNA"/>
</dbReference>
<dbReference type="InterPro" id="IPR036390">
    <property type="entry name" value="WH_DNA-bd_sf"/>
</dbReference>
<evidence type="ECO:0000256" key="2">
    <source>
        <dbReference type="ARBA" id="ARBA00023125"/>
    </source>
</evidence>
<protein>
    <submittedName>
        <fullName evidence="5">GntR family transcriptional regulator</fullName>
    </submittedName>
</protein>
<dbReference type="GeneID" id="94550940"/>
<sequence length="120" mass="13873">MTAILQSQSIFLQISETIKDRILSGEYKADERIPSVRELAEQMEVNPNTAMRAIERLQMEGTIYNKRGLGYFVSADAREEILAARRSKFVKEVLPALFREMKLLGIDIETVRSEWERHSL</sequence>
<keyword evidence="1" id="KW-0805">Transcription regulation</keyword>
<organism evidence="5 6">
    <name type="scientific">Porphyromonas loveana</name>
    <dbReference type="NCBI Taxonomy" id="1884669"/>
    <lineage>
        <taxon>Bacteria</taxon>
        <taxon>Pseudomonadati</taxon>
        <taxon>Bacteroidota</taxon>
        <taxon>Bacteroidia</taxon>
        <taxon>Bacteroidales</taxon>
        <taxon>Porphyromonadaceae</taxon>
        <taxon>Porphyromonas</taxon>
    </lineage>
</organism>
<evidence type="ECO:0000259" key="4">
    <source>
        <dbReference type="PROSITE" id="PS50949"/>
    </source>
</evidence>
<dbReference type="CDD" id="cd07377">
    <property type="entry name" value="WHTH_GntR"/>
    <property type="match status" value="1"/>
</dbReference>
<dbReference type="Gene3D" id="1.10.10.10">
    <property type="entry name" value="Winged helix-like DNA-binding domain superfamily/Winged helix DNA-binding domain"/>
    <property type="match status" value="1"/>
</dbReference>
<dbReference type="PROSITE" id="PS50949">
    <property type="entry name" value="HTH_GNTR"/>
    <property type="match status" value="1"/>
</dbReference>
<dbReference type="InterPro" id="IPR000524">
    <property type="entry name" value="Tscrpt_reg_HTH_GntR"/>
</dbReference>
<dbReference type="Pfam" id="PF00392">
    <property type="entry name" value="GntR"/>
    <property type="match status" value="1"/>
</dbReference>
<keyword evidence="3" id="KW-0804">Transcription</keyword>
<dbReference type="PANTHER" id="PTHR38445:SF10">
    <property type="entry name" value="GNTR-FAMILY TRANSCRIPTIONAL REGULATOR"/>
    <property type="match status" value="1"/>
</dbReference>
<reference evidence="5 6" key="1">
    <citation type="submission" date="2018-04" db="EMBL/GenBank/DDBJ databases">
        <title>Genomic Encyclopedia of Type Strains, Phase IV (KMG-IV): sequencing the most valuable type-strain genomes for metagenomic binning, comparative biology and taxonomic classification.</title>
        <authorList>
            <person name="Goeker M."/>
        </authorList>
    </citation>
    <scope>NUCLEOTIDE SEQUENCE [LARGE SCALE GENOMIC DNA]</scope>
    <source>
        <strain evidence="5 6">DSM 28520</strain>
    </source>
</reference>
<evidence type="ECO:0000313" key="6">
    <source>
        <dbReference type="Proteomes" id="UP000245462"/>
    </source>
</evidence>
<dbReference type="GO" id="GO:0003700">
    <property type="term" value="F:DNA-binding transcription factor activity"/>
    <property type="evidence" value="ECO:0007669"/>
    <property type="project" value="InterPro"/>
</dbReference>
<name>A0A2U1FBE8_9PORP</name>
<evidence type="ECO:0000256" key="3">
    <source>
        <dbReference type="ARBA" id="ARBA00023163"/>
    </source>
</evidence>